<keyword evidence="3" id="KW-1185">Reference proteome</keyword>
<comment type="caution">
    <text evidence="2">The sequence shown here is derived from an EMBL/GenBank/DDBJ whole genome shotgun (WGS) entry which is preliminary data.</text>
</comment>
<feature type="region of interest" description="Disordered" evidence="1">
    <location>
        <begin position="1"/>
        <end position="22"/>
    </location>
</feature>
<protein>
    <submittedName>
        <fullName evidence="2">Uncharacterized protein</fullName>
    </submittedName>
</protein>
<dbReference type="EMBL" id="SRLO01000061">
    <property type="protein sequence ID" value="TNN79772.1"/>
    <property type="molecule type" value="Genomic_DNA"/>
</dbReference>
<name>A0A4Z2IRA8_9TELE</name>
<sequence>MDRSSWEVHPRDTSGSDCDGQAGTIMGFTRTLSAKAQGKRRRTGLGGKGLDGQVCTGLYPHEELPLSISNNHLKQPTSHPPPYKVNLKVYKTLMPLVNDHPPANPTPTPTPTPHTIPLLKAAINIDERHRHPTQTPAFTAHHTPTSPVLS</sequence>
<accession>A0A4Z2IRA8</accession>
<reference evidence="2 3" key="1">
    <citation type="submission" date="2019-03" db="EMBL/GenBank/DDBJ databases">
        <title>First draft genome of Liparis tanakae, snailfish: a comprehensive survey of snailfish specific genes.</title>
        <authorList>
            <person name="Kim W."/>
            <person name="Song I."/>
            <person name="Jeong J.-H."/>
            <person name="Kim D."/>
            <person name="Kim S."/>
            <person name="Ryu S."/>
            <person name="Song J.Y."/>
            <person name="Lee S.K."/>
        </authorList>
    </citation>
    <scope>NUCLEOTIDE SEQUENCE [LARGE SCALE GENOMIC DNA]</scope>
    <source>
        <tissue evidence="2">Muscle</tissue>
    </source>
</reference>
<gene>
    <name evidence="2" type="ORF">EYF80_010006</name>
</gene>
<organism evidence="2 3">
    <name type="scientific">Liparis tanakae</name>
    <name type="common">Tanaka's snailfish</name>
    <dbReference type="NCBI Taxonomy" id="230148"/>
    <lineage>
        <taxon>Eukaryota</taxon>
        <taxon>Metazoa</taxon>
        <taxon>Chordata</taxon>
        <taxon>Craniata</taxon>
        <taxon>Vertebrata</taxon>
        <taxon>Euteleostomi</taxon>
        <taxon>Actinopterygii</taxon>
        <taxon>Neopterygii</taxon>
        <taxon>Teleostei</taxon>
        <taxon>Neoteleostei</taxon>
        <taxon>Acanthomorphata</taxon>
        <taxon>Eupercaria</taxon>
        <taxon>Perciformes</taxon>
        <taxon>Cottioidei</taxon>
        <taxon>Cottales</taxon>
        <taxon>Liparidae</taxon>
        <taxon>Liparis</taxon>
    </lineage>
</organism>
<dbReference type="Proteomes" id="UP000314294">
    <property type="component" value="Unassembled WGS sequence"/>
</dbReference>
<dbReference type="AlphaFoldDB" id="A0A4Z2IRA8"/>
<evidence type="ECO:0000313" key="3">
    <source>
        <dbReference type="Proteomes" id="UP000314294"/>
    </source>
</evidence>
<evidence type="ECO:0000313" key="2">
    <source>
        <dbReference type="EMBL" id="TNN79772.1"/>
    </source>
</evidence>
<proteinExistence type="predicted"/>
<evidence type="ECO:0000256" key="1">
    <source>
        <dbReference type="SAM" id="MobiDB-lite"/>
    </source>
</evidence>
<feature type="compositionally biased region" description="Basic and acidic residues" evidence="1">
    <location>
        <begin position="1"/>
        <end position="14"/>
    </location>
</feature>